<evidence type="ECO:0000256" key="4">
    <source>
        <dbReference type="ARBA" id="ARBA00023125"/>
    </source>
</evidence>
<dbReference type="Gene3D" id="1.10.287.180">
    <property type="entry name" value="Transcription elongation factor, GreA/GreB, N-terminal domain"/>
    <property type="match status" value="1"/>
</dbReference>
<evidence type="ECO:0000256" key="5">
    <source>
        <dbReference type="ARBA" id="ARBA00023163"/>
    </source>
</evidence>
<dbReference type="GO" id="GO:0003746">
    <property type="term" value="F:translation elongation factor activity"/>
    <property type="evidence" value="ECO:0007669"/>
    <property type="project" value="UniProtKB-KW"/>
</dbReference>
<dbReference type="InterPro" id="IPR036805">
    <property type="entry name" value="Tscrpt_elong_fac_GreA/B_N_sf"/>
</dbReference>
<keyword evidence="5" id="KW-0804">Transcription</keyword>
<comment type="caution">
    <text evidence="9">The sequence shown here is derived from an EMBL/GenBank/DDBJ whole genome shotgun (WGS) entry which is preliminary data.</text>
</comment>
<comment type="similarity">
    <text evidence="1">Belongs to the GreA/GreB family.</text>
</comment>
<dbReference type="Gene3D" id="3.10.50.30">
    <property type="entry name" value="Transcription elongation factor, GreA/GreB, C-terminal domain"/>
    <property type="match status" value="1"/>
</dbReference>
<dbReference type="GO" id="GO:0032784">
    <property type="term" value="P:regulation of DNA-templated transcription elongation"/>
    <property type="evidence" value="ECO:0007669"/>
    <property type="project" value="InterPro"/>
</dbReference>
<organism evidence="9 10">
    <name type="scientific">Malaciobacter halophilus</name>
    <dbReference type="NCBI Taxonomy" id="197482"/>
    <lineage>
        <taxon>Bacteria</taxon>
        <taxon>Pseudomonadati</taxon>
        <taxon>Campylobacterota</taxon>
        <taxon>Epsilonproteobacteria</taxon>
        <taxon>Campylobacterales</taxon>
        <taxon>Arcobacteraceae</taxon>
        <taxon>Malaciobacter</taxon>
    </lineage>
</organism>
<dbReference type="InterPro" id="IPR022691">
    <property type="entry name" value="Tscrpt_elong_fac_GreA/B_N"/>
</dbReference>
<dbReference type="FunFam" id="1.10.287.180:FF:000001">
    <property type="entry name" value="Transcription elongation factor GreA"/>
    <property type="match status" value="1"/>
</dbReference>
<reference evidence="9 10" key="1">
    <citation type="submission" date="2017-09" db="EMBL/GenBank/DDBJ databases">
        <title>Genomics of the genus Arcobacter.</title>
        <authorList>
            <person name="Perez-Cataluna A."/>
            <person name="Figueras M.J."/>
            <person name="Salas-Masso N."/>
        </authorList>
    </citation>
    <scope>NUCLEOTIDE SEQUENCE [LARGE SCALE GENOMIC DNA]</scope>
    <source>
        <strain evidence="9 10">DSM 18005</strain>
    </source>
</reference>
<dbReference type="PANTHER" id="PTHR30437">
    <property type="entry name" value="TRANSCRIPTION ELONGATION FACTOR GREA"/>
    <property type="match status" value="1"/>
</dbReference>
<keyword evidence="10" id="KW-1185">Reference proteome</keyword>
<keyword evidence="9" id="KW-0648">Protein biosynthesis</keyword>
<keyword evidence="4" id="KW-0238">DNA-binding</keyword>
<dbReference type="GO" id="GO:0006354">
    <property type="term" value="P:DNA-templated transcription elongation"/>
    <property type="evidence" value="ECO:0007669"/>
    <property type="project" value="TreeGrafter"/>
</dbReference>
<protein>
    <recommendedName>
        <fullName evidence="2">Transcription elongation factor GreA</fullName>
    </recommendedName>
    <alternativeName>
        <fullName evidence="6">Transcript cleavage factor GreA</fullName>
    </alternativeName>
</protein>
<evidence type="ECO:0000256" key="1">
    <source>
        <dbReference type="ARBA" id="ARBA00008213"/>
    </source>
</evidence>
<dbReference type="EMBL" id="NXIF01000002">
    <property type="protein sequence ID" value="PKI82246.1"/>
    <property type="molecule type" value="Genomic_DNA"/>
</dbReference>
<evidence type="ECO:0000313" key="10">
    <source>
        <dbReference type="Proteomes" id="UP000233248"/>
    </source>
</evidence>
<dbReference type="PIRSF" id="PIRSF006092">
    <property type="entry name" value="GreA_GreB"/>
    <property type="match status" value="1"/>
</dbReference>
<dbReference type="OrthoDB" id="9808774at2"/>
<proteinExistence type="inferred from homology"/>
<dbReference type="InterPro" id="IPR001437">
    <property type="entry name" value="Tscrpt_elong_fac_GreA/B_C"/>
</dbReference>
<evidence type="ECO:0000256" key="3">
    <source>
        <dbReference type="ARBA" id="ARBA00023015"/>
    </source>
</evidence>
<dbReference type="Pfam" id="PF01272">
    <property type="entry name" value="GreA_GreB"/>
    <property type="match status" value="1"/>
</dbReference>
<dbReference type="Pfam" id="PF03449">
    <property type="entry name" value="GreA_GreB_N"/>
    <property type="match status" value="1"/>
</dbReference>
<dbReference type="Proteomes" id="UP000233248">
    <property type="component" value="Unassembled WGS sequence"/>
</dbReference>
<dbReference type="PANTHER" id="PTHR30437:SF6">
    <property type="entry name" value="TRANSCRIPTION ELONGATION FACTOR GREB"/>
    <property type="match status" value="1"/>
</dbReference>
<evidence type="ECO:0000259" key="8">
    <source>
        <dbReference type="Pfam" id="PF03449"/>
    </source>
</evidence>
<evidence type="ECO:0000256" key="2">
    <source>
        <dbReference type="ARBA" id="ARBA00013729"/>
    </source>
</evidence>
<evidence type="ECO:0000259" key="7">
    <source>
        <dbReference type="Pfam" id="PF01272"/>
    </source>
</evidence>
<dbReference type="GO" id="GO:0003677">
    <property type="term" value="F:DNA binding"/>
    <property type="evidence" value="ECO:0007669"/>
    <property type="project" value="UniProtKB-KW"/>
</dbReference>
<dbReference type="SUPFAM" id="SSF46557">
    <property type="entry name" value="GreA transcript cleavage protein, N-terminal domain"/>
    <property type="match status" value="1"/>
</dbReference>
<dbReference type="KEGG" id="ahs:AHALO_1668"/>
<dbReference type="GO" id="GO:0070063">
    <property type="term" value="F:RNA polymerase binding"/>
    <property type="evidence" value="ECO:0007669"/>
    <property type="project" value="InterPro"/>
</dbReference>
<evidence type="ECO:0000256" key="6">
    <source>
        <dbReference type="ARBA" id="ARBA00030776"/>
    </source>
</evidence>
<gene>
    <name evidence="9" type="ORF">CP960_00400</name>
</gene>
<accession>A0A2N1J6R2</accession>
<name>A0A2N1J6R2_9BACT</name>
<sequence length="162" mass="19334">MKKELITQVGFRSFLYEFNKLLKIEKPYWVKQKEIAAQFGDRSENAEYISAKEQLRNIDKRLRFLDKIIKTTEVINIDKIPHNKVNFGSQVTLLNLDTQEEKKYVIVGTYETNPSENFISNKSPLGKTLLNRSLNEEFEFKINENYFFYEVINIKKYEFKEN</sequence>
<dbReference type="InterPro" id="IPR036953">
    <property type="entry name" value="GreA/GreB_C_sf"/>
</dbReference>
<dbReference type="SUPFAM" id="SSF54534">
    <property type="entry name" value="FKBP-like"/>
    <property type="match status" value="1"/>
</dbReference>
<evidence type="ECO:0000313" key="9">
    <source>
        <dbReference type="EMBL" id="PKI82246.1"/>
    </source>
</evidence>
<feature type="domain" description="Transcription elongation factor GreA/GreB N-terminal" evidence="8">
    <location>
        <begin position="5"/>
        <end position="74"/>
    </location>
</feature>
<dbReference type="AlphaFoldDB" id="A0A2N1J6R2"/>
<dbReference type="RefSeq" id="WP_101183200.1">
    <property type="nucleotide sequence ID" value="NZ_CP031218.1"/>
</dbReference>
<feature type="domain" description="Transcription elongation factor GreA/GreB C-terminal" evidence="7">
    <location>
        <begin position="81"/>
        <end position="155"/>
    </location>
</feature>
<keyword evidence="9" id="KW-0251">Elongation factor</keyword>
<keyword evidence="3" id="KW-0805">Transcription regulation</keyword>
<dbReference type="InterPro" id="IPR023459">
    <property type="entry name" value="Tscrpt_elong_fac_GreA/B_fam"/>
</dbReference>